<name>A0A100YWD0_TRASO</name>
<comment type="pathway">
    <text evidence="1 6">Amino-acid biosynthesis; L-arginine biosynthesis; L-arginine from L-ornithine and carbamoyl phosphate: step 3/3.</text>
</comment>
<organism evidence="9 10">
    <name type="scientific">Tractidigestivibacter scatoligenes</name>
    <name type="common">Olsenella scatoligenes</name>
    <dbReference type="NCBI Taxonomy" id="1299998"/>
    <lineage>
        <taxon>Bacteria</taxon>
        <taxon>Bacillati</taxon>
        <taxon>Actinomycetota</taxon>
        <taxon>Coriobacteriia</taxon>
        <taxon>Coriobacteriales</taxon>
        <taxon>Atopobiaceae</taxon>
        <taxon>Tractidigestivibacter</taxon>
    </lineage>
</organism>
<keyword evidence="6" id="KW-0963">Cytoplasm</keyword>
<dbReference type="PANTHER" id="PTHR43814">
    <property type="entry name" value="ARGININOSUCCINATE LYASE"/>
    <property type="match status" value="1"/>
</dbReference>
<comment type="similarity">
    <text evidence="6">Belongs to the lyase 1 family. Argininosuccinate lyase subfamily.</text>
</comment>
<evidence type="ECO:0000259" key="8">
    <source>
        <dbReference type="Pfam" id="PF14698"/>
    </source>
</evidence>
<dbReference type="STRING" id="1299998.AUL39_00735"/>
<evidence type="ECO:0000256" key="1">
    <source>
        <dbReference type="ARBA" id="ARBA00004941"/>
    </source>
</evidence>
<dbReference type="Gene3D" id="1.20.200.10">
    <property type="entry name" value="Fumarase/aspartase (Central domain)"/>
    <property type="match status" value="1"/>
</dbReference>
<dbReference type="InterPro" id="IPR022761">
    <property type="entry name" value="Fumarate_lyase_N"/>
</dbReference>
<dbReference type="EMBL" id="LOJF01000001">
    <property type="protein sequence ID" value="KUH58908.1"/>
    <property type="molecule type" value="Genomic_DNA"/>
</dbReference>
<protein>
    <recommendedName>
        <fullName evidence="2 6">Argininosuccinate lyase</fullName>
        <shortName evidence="6">ASAL</shortName>
        <ecNumber evidence="2 6">4.3.2.1</ecNumber>
    </recommendedName>
    <alternativeName>
        <fullName evidence="6">Arginosuccinase</fullName>
    </alternativeName>
</protein>
<dbReference type="EC" id="4.3.2.1" evidence="2 6"/>
<dbReference type="InterPro" id="IPR020557">
    <property type="entry name" value="Fumarate_lyase_CS"/>
</dbReference>
<keyword evidence="3 6" id="KW-0055">Arginine biosynthesis</keyword>
<feature type="domain" description="Fumarate lyase N-terminal" evidence="7">
    <location>
        <begin position="6"/>
        <end position="300"/>
    </location>
</feature>
<keyword evidence="5 6" id="KW-0456">Lyase</keyword>
<evidence type="ECO:0000256" key="3">
    <source>
        <dbReference type="ARBA" id="ARBA00022571"/>
    </source>
</evidence>
<accession>A0A100YWD0</accession>
<dbReference type="UniPathway" id="UPA00068">
    <property type="reaction ID" value="UER00114"/>
</dbReference>
<dbReference type="CDD" id="cd01359">
    <property type="entry name" value="Argininosuccinate_lyase"/>
    <property type="match status" value="1"/>
</dbReference>
<dbReference type="Gene3D" id="1.10.40.30">
    <property type="entry name" value="Fumarase/aspartase (C-terminal domain)"/>
    <property type="match status" value="1"/>
</dbReference>
<dbReference type="InterPro" id="IPR008948">
    <property type="entry name" value="L-Aspartase-like"/>
</dbReference>
<dbReference type="GO" id="GO:0005829">
    <property type="term" value="C:cytosol"/>
    <property type="evidence" value="ECO:0007669"/>
    <property type="project" value="TreeGrafter"/>
</dbReference>
<evidence type="ECO:0000259" key="7">
    <source>
        <dbReference type="Pfam" id="PF00206"/>
    </source>
</evidence>
<comment type="caution">
    <text evidence="9">The sequence shown here is derived from an EMBL/GenBank/DDBJ whole genome shotgun (WGS) entry which is preliminary data.</text>
</comment>
<dbReference type="SUPFAM" id="SSF48557">
    <property type="entry name" value="L-aspartase-like"/>
    <property type="match status" value="1"/>
</dbReference>
<dbReference type="HAMAP" id="MF_00006">
    <property type="entry name" value="Arg_succ_lyase"/>
    <property type="match status" value="1"/>
</dbReference>
<dbReference type="GO" id="GO:0004056">
    <property type="term" value="F:argininosuccinate lyase activity"/>
    <property type="evidence" value="ECO:0007669"/>
    <property type="project" value="UniProtKB-UniRule"/>
</dbReference>
<dbReference type="Pfam" id="PF00206">
    <property type="entry name" value="Lyase_1"/>
    <property type="match status" value="1"/>
</dbReference>
<feature type="domain" description="Argininosuccinate lyase C-terminal" evidence="8">
    <location>
        <begin position="363"/>
        <end position="429"/>
    </location>
</feature>
<dbReference type="PRINTS" id="PR00145">
    <property type="entry name" value="ARGSUCLYASE"/>
</dbReference>
<dbReference type="FunFam" id="1.10.275.10:FF:000002">
    <property type="entry name" value="Argininosuccinate lyase"/>
    <property type="match status" value="1"/>
</dbReference>
<dbReference type="InterPro" id="IPR024083">
    <property type="entry name" value="Fumarase/histidase_N"/>
</dbReference>
<keyword evidence="10" id="KW-1185">Reference proteome</keyword>
<dbReference type="RefSeq" id="WP_059052650.1">
    <property type="nucleotide sequence ID" value="NZ_LOJF01000001.1"/>
</dbReference>
<dbReference type="InterPro" id="IPR009049">
    <property type="entry name" value="Argininosuccinate_lyase"/>
</dbReference>
<evidence type="ECO:0000313" key="10">
    <source>
        <dbReference type="Proteomes" id="UP000054078"/>
    </source>
</evidence>
<proteinExistence type="inferred from homology"/>
<dbReference type="OrthoDB" id="9769623at2"/>
<evidence type="ECO:0000256" key="2">
    <source>
        <dbReference type="ARBA" id="ARBA00012338"/>
    </source>
</evidence>
<dbReference type="FunFam" id="1.20.200.10:FF:000015">
    <property type="entry name" value="argininosuccinate lyase isoform X2"/>
    <property type="match status" value="1"/>
</dbReference>
<dbReference type="NCBIfam" id="TIGR00838">
    <property type="entry name" value="argH"/>
    <property type="match status" value="1"/>
</dbReference>
<dbReference type="GO" id="GO:0042450">
    <property type="term" value="P:L-arginine biosynthetic process via ornithine"/>
    <property type="evidence" value="ECO:0007669"/>
    <property type="project" value="UniProtKB-UniRule"/>
</dbReference>
<dbReference type="FunFam" id="1.10.40.30:FF:000001">
    <property type="entry name" value="Argininosuccinate lyase"/>
    <property type="match status" value="1"/>
</dbReference>
<reference evidence="9 10" key="1">
    <citation type="submission" date="2015-12" db="EMBL/GenBank/DDBJ databases">
        <title>Draft Genome Sequence of Olsenella scatoligenes SK9K4T; a Producer of 3-Methylindole- (skatole) and 4-Methylphenol- (p-cresol) Isolated from Pig Feces.</title>
        <authorList>
            <person name="Li X."/>
            <person name="Borg B."/>
            <person name="Canibe N."/>
        </authorList>
    </citation>
    <scope>NUCLEOTIDE SEQUENCE [LARGE SCALE GENOMIC DNA]</scope>
    <source>
        <strain evidence="9 10">SK9K4</strain>
    </source>
</reference>
<dbReference type="PROSITE" id="PS00163">
    <property type="entry name" value="FUMARATE_LYASES"/>
    <property type="match status" value="1"/>
</dbReference>
<dbReference type="InterPro" id="IPR000362">
    <property type="entry name" value="Fumarate_lyase_fam"/>
</dbReference>
<dbReference type="AlphaFoldDB" id="A0A100YWD0"/>
<evidence type="ECO:0000313" key="9">
    <source>
        <dbReference type="EMBL" id="KUH58908.1"/>
    </source>
</evidence>
<evidence type="ECO:0000256" key="6">
    <source>
        <dbReference type="HAMAP-Rule" id="MF_00006"/>
    </source>
</evidence>
<dbReference type="PANTHER" id="PTHR43814:SF1">
    <property type="entry name" value="ARGININOSUCCINATE LYASE"/>
    <property type="match status" value="1"/>
</dbReference>
<dbReference type="PRINTS" id="PR00149">
    <property type="entry name" value="FUMRATELYASE"/>
</dbReference>
<dbReference type="Gene3D" id="1.10.275.10">
    <property type="entry name" value="Fumarase/aspartase (N-terminal domain)"/>
    <property type="match status" value="1"/>
</dbReference>
<comment type="subcellular location">
    <subcellularLocation>
        <location evidence="6">Cytoplasm</location>
    </subcellularLocation>
</comment>
<sequence length="461" mass="50023">MALWGGRFEKGVDAFTQEFGASLEDDKAMAQEDIKGSRAHAKMLAKQGIISNDDAAAIDAGLEKISGQIADGTFAWDVNDEDVHMAVEKALTADIGTPGARLHTGRSRNDQVATDIRLYAKRLCEELLEGNVELRRTLLSVAEKNLGVVMPGYTHLQHAQPVLFSHHMLAYFWMFSRDYTRLVAARTAADANPLGSAALAGTTYPLDRDYTTQLLGFDHAISNSMDAVSDRDYLLDLDYACAVSMMHLSRLCEEIVLWSSTEFGFITLSDSYSTGSSIMPQKKNPDFAELTRGKTGRVYGDLMALLTTMKSLPLAYNKDLQECKEGPADAAKTLLDCMAIASGMLETMTVNAKTMLAQAGKGFTAATDVADYLAKKGMPFREAHEVVGKLVLYCEKHGKGLEDLTAEEFQASSPLFGDDIAQDLDPAGIANARVTYGGTGEAAVRVQLAEAKERLAADEGR</sequence>
<keyword evidence="4 6" id="KW-0028">Amino-acid biosynthesis</keyword>
<evidence type="ECO:0000256" key="5">
    <source>
        <dbReference type="ARBA" id="ARBA00023239"/>
    </source>
</evidence>
<dbReference type="InterPro" id="IPR029419">
    <property type="entry name" value="Arg_succ_lyase_C"/>
</dbReference>
<evidence type="ECO:0000256" key="4">
    <source>
        <dbReference type="ARBA" id="ARBA00022605"/>
    </source>
</evidence>
<gene>
    <name evidence="6" type="primary">argH</name>
    <name evidence="9" type="ORF">AUL39_00735</name>
</gene>
<dbReference type="Pfam" id="PF14698">
    <property type="entry name" value="ASL_C2"/>
    <property type="match status" value="1"/>
</dbReference>
<dbReference type="Proteomes" id="UP000054078">
    <property type="component" value="Unassembled WGS sequence"/>
</dbReference>
<comment type="catalytic activity">
    <reaction evidence="6">
        <text>2-(N(omega)-L-arginino)succinate = fumarate + L-arginine</text>
        <dbReference type="Rhea" id="RHEA:24020"/>
        <dbReference type="ChEBI" id="CHEBI:29806"/>
        <dbReference type="ChEBI" id="CHEBI:32682"/>
        <dbReference type="ChEBI" id="CHEBI:57472"/>
        <dbReference type="EC" id="4.3.2.1"/>
    </reaction>
</comment>